<accession>A0ABX8YRK3</accession>
<sequence length="232" mass="26183">MDSQTADQTIKLAELVTQDYCVLASISQFGSRNGTVWTNKNAPVSTVTSKNHHRLSDERSQISITTSPDNSVPAVETTAAAMFEIIMAEDRYETVNRVAYKDYTFIGATQVRAVVYGGADAKLLIDPNVVLSAEEFVFAARVNDVVKDPTAERVTEKRYIKKGENLYQAMVITSRSSYISKQDFNRDDMFRTLAAGDTYHEDQQVWTVREKRVFYLETIGGIDFYGREILLF</sequence>
<gene>
    <name evidence="1" type="ORF">J0G10_03330</name>
</gene>
<dbReference type="RefSeq" id="WP_095047242.1">
    <property type="nucleotide sequence ID" value="NZ_CP071586.1"/>
</dbReference>
<proteinExistence type="predicted"/>
<keyword evidence="2" id="KW-1185">Reference proteome</keyword>
<evidence type="ECO:0000313" key="2">
    <source>
        <dbReference type="Proteomes" id="UP000824588"/>
    </source>
</evidence>
<organism evidence="1 2">
    <name type="scientific">Pseudomonas germanica</name>
    <dbReference type="NCBI Taxonomy" id="2815720"/>
    <lineage>
        <taxon>Bacteria</taxon>
        <taxon>Pseudomonadati</taxon>
        <taxon>Pseudomonadota</taxon>
        <taxon>Gammaproteobacteria</taxon>
        <taxon>Pseudomonadales</taxon>
        <taxon>Pseudomonadaceae</taxon>
        <taxon>Pseudomonas</taxon>
    </lineage>
</organism>
<dbReference type="EMBL" id="CP071586">
    <property type="protein sequence ID" value="QYY82502.1"/>
    <property type="molecule type" value="Genomic_DNA"/>
</dbReference>
<evidence type="ECO:0000313" key="1">
    <source>
        <dbReference type="EMBL" id="QYY82502.1"/>
    </source>
</evidence>
<name>A0ABX8YRK3_9PSED</name>
<dbReference type="Proteomes" id="UP000824588">
    <property type="component" value="Chromosome"/>
</dbReference>
<reference evidence="1 2" key="1">
    <citation type="journal article" date="2022" name="Int. J. Syst. Evol. Microbiol.">
        <title>Pseudomonas germanica sp. nov., isolated from Iris germanica rhizomes.</title>
        <authorList>
            <person name="Atanasov K.E."/>
            <person name="Galbis D.M."/>
            <person name="Gallego J."/>
            <person name="Serpico A."/>
            <person name="Bosch M."/>
            <person name="Altabella T."/>
            <person name="Ferrer A."/>
        </authorList>
    </citation>
    <scope>NUCLEOTIDE SEQUENCE [LARGE SCALE GENOMIC DNA]</scope>
    <source>
        <strain evidence="1 2">FIT28</strain>
    </source>
</reference>
<protein>
    <submittedName>
        <fullName evidence="1">Uncharacterized protein</fullName>
    </submittedName>
</protein>